<dbReference type="AlphaFoldDB" id="A0A1Y1CHQ5"/>
<keyword evidence="2" id="KW-0808">Transferase</keyword>
<evidence type="ECO:0000313" key="3">
    <source>
        <dbReference type="Proteomes" id="UP000218267"/>
    </source>
</evidence>
<dbReference type="SUPFAM" id="SSF53067">
    <property type="entry name" value="Actin-like ATPase domain"/>
    <property type="match status" value="2"/>
</dbReference>
<dbReference type="KEGG" id="mbas:ALGA_1476"/>
<name>A0A1Y1CHQ5_9BACT</name>
<dbReference type="GO" id="GO:0002949">
    <property type="term" value="P:tRNA threonylcarbamoyladenosine modification"/>
    <property type="evidence" value="ECO:0007669"/>
    <property type="project" value="InterPro"/>
</dbReference>
<evidence type="ECO:0000313" key="2">
    <source>
        <dbReference type="EMBL" id="BAX79855.1"/>
    </source>
</evidence>
<reference evidence="2 3" key="1">
    <citation type="journal article" date="2018" name="Mar. Genomics">
        <title>Complete genome sequence of Marinifilaceae bacterium strain SPP2, isolated from the Antarctic marine sediment.</title>
        <authorList>
            <person name="Watanabe M."/>
            <person name="Kojima H."/>
            <person name="Fukui M."/>
        </authorList>
    </citation>
    <scope>NUCLEOTIDE SEQUENCE [LARGE SCALE GENOMIC DNA]</scope>
    <source>
        <strain evidence="2 3">SPP2</strain>
    </source>
</reference>
<sequence length="237" mass="26147">MALLLHIETSTAVCSVALGKDGDLLALKETKEGMKHASHLTVFIGNILKENNFTPADLDGVAISMGPGSYTGLRIGVSTAKGICYGANLPLIAINTLQAMTKPLLDNTDVLAQINNPEKAYYCPMIDARRMEVYTAFFNNKNELIRDISADIIDENSYSNELSEREIVFFGDGSSKCKEVIKSKNGIFIDSITTSAIGMIKLAEIKFQNKEFEDVAYFEPFYLKDFVATTSKKNIFK</sequence>
<dbReference type="RefSeq" id="WP_096428736.1">
    <property type="nucleotide sequence ID" value="NZ_AP018042.1"/>
</dbReference>
<dbReference type="InterPro" id="IPR022496">
    <property type="entry name" value="T6A_TsaB"/>
</dbReference>
<dbReference type="NCBIfam" id="TIGR03725">
    <property type="entry name" value="T6A_YeaZ"/>
    <property type="match status" value="1"/>
</dbReference>
<dbReference type="EMBL" id="AP018042">
    <property type="protein sequence ID" value="BAX79855.1"/>
    <property type="molecule type" value="Genomic_DNA"/>
</dbReference>
<dbReference type="CDD" id="cd24032">
    <property type="entry name" value="ASKHA_NBD_TsaB"/>
    <property type="match status" value="1"/>
</dbReference>
<gene>
    <name evidence="2" type="ORF">ALGA_1476</name>
</gene>
<dbReference type="PANTHER" id="PTHR11735:SF11">
    <property type="entry name" value="TRNA THREONYLCARBAMOYLADENOSINE BIOSYNTHESIS PROTEIN TSAB"/>
    <property type="match status" value="1"/>
</dbReference>
<dbReference type="InterPro" id="IPR000905">
    <property type="entry name" value="Gcp-like_dom"/>
</dbReference>
<feature type="domain" description="Gcp-like" evidence="1">
    <location>
        <begin position="35"/>
        <end position="223"/>
    </location>
</feature>
<accession>A0A1Y1CHQ5</accession>
<dbReference type="GO" id="GO:0016740">
    <property type="term" value="F:transferase activity"/>
    <property type="evidence" value="ECO:0007669"/>
    <property type="project" value="UniProtKB-KW"/>
</dbReference>
<dbReference type="PANTHER" id="PTHR11735">
    <property type="entry name" value="TRNA N6-ADENOSINE THREONYLCARBAMOYLTRANSFERASE"/>
    <property type="match status" value="1"/>
</dbReference>
<reference evidence="3" key="2">
    <citation type="journal article" date="2020" name="Antonie Van Leeuwenhoek">
        <title>Labilibaculum antarcticum sp. nov., a novel facultative anaerobic, psychrotorelant bacterium isolated from marine sediment of Antarctica.</title>
        <authorList>
            <person name="Watanabe M."/>
            <person name="Kojima H."/>
            <person name="Fukui M."/>
        </authorList>
    </citation>
    <scope>NUCLEOTIDE SEQUENCE [LARGE SCALE GENOMIC DNA]</scope>
    <source>
        <strain evidence="3">SPP2</strain>
    </source>
</reference>
<dbReference type="Pfam" id="PF00814">
    <property type="entry name" value="TsaD"/>
    <property type="match status" value="1"/>
</dbReference>
<dbReference type="GO" id="GO:0005829">
    <property type="term" value="C:cytosol"/>
    <property type="evidence" value="ECO:0007669"/>
    <property type="project" value="TreeGrafter"/>
</dbReference>
<dbReference type="Gene3D" id="3.30.420.40">
    <property type="match status" value="2"/>
</dbReference>
<proteinExistence type="predicted"/>
<protein>
    <submittedName>
        <fullName evidence="2">tRNA (Adenosine(37)-N6)-threonylcarbamoyltransferase complex dimerization subunit type 1 TsaB</fullName>
    </submittedName>
</protein>
<organism evidence="2 3">
    <name type="scientific">Labilibaculum antarcticum</name>
    <dbReference type="NCBI Taxonomy" id="1717717"/>
    <lineage>
        <taxon>Bacteria</taxon>
        <taxon>Pseudomonadati</taxon>
        <taxon>Bacteroidota</taxon>
        <taxon>Bacteroidia</taxon>
        <taxon>Marinilabiliales</taxon>
        <taxon>Marinifilaceae</taxon>
        <taxon>Labilibaculum</taxon>
    </lineage>
</organism>
<evidence type="ECO:0000259" key="1">
    <source>
        <dbReference type="Pfam" id="PF00814"/>
    </source>
</evidence>
<dbReference type="OrthoDB" id="9784166at2"/>
<keyword evidence="3" id="KW-1185">Reference proteome</keyword>
<dbReference type="InterPro" id="IPR043129">
    <property type="entry name" value="ATPase_NBD"/>
</dbReference>
<dbReference type="Proteomes" id="UP000218267">
    <property type="component" value="Chromosome"/>
</dbReference>